<dbReference type="CDD" id="cd04466">
    <property type="entry name" value="S1_YloQ_GTPase"/>
    <property type="match status" value="1"/>
</dbReference>
<evidence type="ECO:0000313" key="14">
    <source>
        <dbReference type="Proteomes" id="UP000199182"/>
    </source>
</evidence>
<keyword evidence="9 10" id="KW-0342">GTP-binding</keyword>
<dbReference type="PANTHER" id="PTHR32120">
    <property type="entry name" value="SMALL RIBOSOMAL SUBUNIT BIOGENESIS GTPASE RSGA"/>
    <property type="match status" value="1"/>
</dbReference>
<keyword evidence="3 10" id="KW-0479">Metal-binding</keyword>
<feature type="binding site" evidence="10">
    <location>
        <begin position="117"/>
        <end position="120"/>
    </location>
    <ligand>
        <name>GTP</name>
        <dbReference type="ChEBI" id="CHEBI:37565"/>
    </ligand>
</feature>
<dbReference type="Proteomes" id="UP000199182">
    <property type="component" value="Unassembled WGS sequence"/>
</dbReference>
<evidence type="ECO:0000256" key="3">
    <source>
        <dbReference type="ARBA" id="ARBA00022723"/>
    </source>
</evidence>
<name>A0A1G9VNM0_9FIRM</name>
<dbReference type="EC" id="3.6.1.-" evidence="10"/>
<dbReference type="Gene3D" id="1.10.40.50">
    <property type="entry name" value="Probable gtpase engc, domain 3"/>
    <property type="match status" value="1"/>
</dbReference>
<protein>
    <recommendedName>
        <fullName evidence="10">Small ribosomal subunit biogenesis GTPase RsgA</fullName>
        <ecNumber evidence="10">3.6.1.-</ecNumber>
    </recommendedName>
</protein>
<dbReference type="GO" id="GO:0003924">
    <property type="term" value="F:GTPase activity"/>
    <property type="evidence" value="ECO:0007669"/>
    <property type="project" value="UniProtKB-UniRule"/>
</dbReference>
<evidence type="ECO:0000256" key="8">
    <source>
        <dbReference type="ARBA" id="ARBA00022884"/>
    </source>
</evidence>
<dbReference type="EMBL" id="FNID01000004">
    <property type="protein sequence ID" value="SDM73405.1"/>
    <property type="molecule type" value="Genomic_DNA"/>
</dbReference>
<dbReference type="PROSITE" id="PS50936">
    <property type="entry name" value="ENGC_GTPASE"/>
    <property type="match status" value="1"/>
</dbReference>
<evidence type="ECO:0000256" key="7">
    <source>
        <dbReference type="ARBA" id="ARBA00022833"/>
    </source>
</evidence>
<comment type="cofactor">
    <cofactor evidence="10">
        <name>Zn(2+)</name>
        <dbReference type="ChEBI" id="CHEBI:29105"/>
    </cofactor>
    <text evidence="10">Binds 1 zinc ion per subunit.</text>
</comment>
<feature type="domain" description="EngC GTPase" evidence="11">
    <location>
        <begin position="77"/>
        <end position="221"/>
    </location>
</feature>
<feature type="binding site" evidence="10">
    <location>
        <position position="250"/>
    </location>
    <ligand>
        <name>Zn(2+)</name>
        <dbReference type="ChEBI" id="CHEBI:29105"/>
    </ligand>
</feature>
<keyword evidence="14" id="KW-1185">Reference proteome</keyword>
<accession>A0A1G9VNM0</accession>
<dbReference type="InterPro" id="IPR004881">
    <property type="entry name" value="Ribosome_biogen_GTPase_RsgA"/>
</dbReference>
<evidence type="ECO:0000259" key="12">
    <source>
        <dbReference type="PROSITE" id="PS51721"/>
    </source>
</evidence>
<evidence type="ECO:0000256" key="1">
    <source>
        <dbReference type="ARBA" id="ARBA00022490"/>
    </source>
</evidence>
<dbReference type="GO" id="GO:0046872">
    <property type="term" value="F:metal ion binding"/>
    <property type="evidence" value="ECO:0007669"/>
    <property type="project" value="UniProtKB-KW"/>
</dbReference>
<dbReference type="GO" id="GO:0005525">
    <property type="term" value="F:GTP binding"/>
    <property type="evidence" value="ECO:0007669"/>
    <property type="project" value="UniProtKB-UniRule"/>
</dbReference>
<evidence type="ECO:0000259" key="11">
    <source>
        <dbReference type="PROSITE" id="PS50936"/>
    </source>
</evidence>
<dbReference type="HAMAP" id="MF_01820">
    <property type="entry name" value="GTPase_RsgA"/>
    <property type="match status" value="1"/>
</dbReference>
<dbReference type="InterPro" id="IPR030378">
    <property type="entry name" value="G_CP_dom"/>
</dbReference>
<feature type="domain" description="CP-type G" evidence="12">
    <location>
        <begin position="68"/>
        <end position="223"/>
    </location>
</feature>
<reference evidence="13 14" key="1">
    <citation type="submission" date="2016-10" db="EMBL/GenBank/DDBJ databases">
        <authorList>
            <person name="de Groot N.N."/>
        </authorList>
    </citation>
    <scope>NUCLEOTIDE SEQUENCE [LARGE SCALE GENOMIC DNA]</scope>
    <source>
        <strain evidence="13 14">CGMCC 1.5012</strain>
    </source>
</reference>
<evidence type="ECO:0000256" key="4">
    <source>
        <dbReference type="ARBA" id="ARBA00022730"/>
    </source>
</evidence>
<dbReference type="SUPFAM" id="SSF50249">
    <property type="entry name" value="Nucleic acid-binding proteins"/>
    <property type="match status" value="1"/>
</dbReference>
<dbReference type="AlphaFoldDB" id="A0A1G9VNM0"/>
<dbReference type="InterPro" id="IPR012340">
    <property type="entry name" value="NA-bd_OB-fold"/>
</dbReference>
<dbReference type="RefSeq" id="WP_205408650.1">
    <property type="nucleotide sequence ID" value="NZ_FNID01000004.1"/>
</dbReference>
<dbReference type="STRING" id="258515.SAMN05192585_10449"/>
<feature type="binding site" evidence="10">
    <location>
        <begin position="165"/>
        <end position="173"/>
    </location>
    <ligand>
        <name>GTP</name>
        <dbReference type="ChEBI" id="CHEBI:37565"/>
    </ligand>
</feature>
<dbReference type="Gene3D" id="3.40.50.300">
    <property type="entry name" value="P-loop containing nucleotide triphosphate hydrolases"/>
    <property type="match status" value="1"/>
</dbReference>
<dbReference type="CDD" id="cd01854">
    <property type="entry name" value="YjeQ_EngC"/>
    <property type="match status" value="1"/>
</dbReference>
<comment type="subcellular location">
    <subcellularLocation>
        <location evidence="10">Cytoplasm</location>
    </subcellularLocation>
</comment>
<keyword evidence="4 10" id="KW-0699">rRNA-binding</keyword>
<dbReference type="Pfam" id="PF16745">
    <property type="entry name" value="RsgA_N"/>
    <property type="match status" value="1"/>
</dbReference>
<comment type="function">
    <text evidence="10">One of several proteins that assist in the late maturation steps of the functional core of the 30S ribosomal subunit. Helps release RbfA from mature subunits. May play a role in the assembly of ribosomal proteins into the subunit. Circularly permuted GTPase that catalyzes slow GTP hydrolysis, GTPase activity is stimulated by the 30S ribosomal subunit.</text>
</comment>
<evidence type="ECO:0000256" key="6">
    <source>
        <dbReference type="ARBA" id="ARBA00022801"/>
    </source>
</evidence>
<dbReference type="NCBIfam" id="TIGR00157">
    <property type="entry name" value="ribosome small subunit-dependent GTPase A"/>
    <property type="match status" value="1"/>
</dbReference>
<sequence length="301" mass="33564">MNEQALTGLILKGIGGFYYVETAGMVYECKARGVLRKEEIRPVAGDRVRIITEAGTQKGVIEEVLPRKSYLVRPPVANADTIFLIVSTTEPVPNTLILDKLIAIAEYKGIAQVIVITKIDLQQFADLYDIYLKAGFEVLIADYDNPASIEAIRARCKNGLNIFSGNSGVGKSTLLNAIDPALALKTGDISQKLGRGRHTTRSVELYQLPEGGYIADSPGFSSLETVQLDIIFKDRLQYCFREFADYIDKCKFKDCSHTSERGCAVLRAVEEGIIPKSRHESYKAMYEEARQIKEWAQEARR</sequence>
<evidence type="ECO:0000256" key="9">
    <source>
        <dbReference type="ARBA" id="ARBA00023134"/>
    </source>
</evidence>
<evidence type="ECO:0000256" key="10">
    <source>
        <dbReference type="HAMAP-Rule" id="MF_01820"/>
    </source>
</evidence>
<feature type="binding site" evidence="10">
    <location>
        <position position="257"/>
    </location>
    <ligand>
        <name>Zn(2+)</name>
        <dbReference type="ChEBI" id="CHEBI:29105"/>
    </ligand>
</feature>
<comment type="subunit">
    <text evidence="10">Monomer. Associates with 30S ribosomal subunit, binds 16S rRNA.</text>
</comment>
<comment type="similarity">
    <text evidence="10">Belongs to the TRAFAC class YlqF/YawG GTPase family. RsgA subfamily.</text>
</comment>
<evidence type="ECO:0000256" key="5">
    <source>
        <dbReference type="ARBA" id="ARBA00022741"/>
    </source>
</evidence>
<evidence type="ECO:0000313" key="13">
    <source>
        <dbReference type="EMBL" id="SDM73405.1"/>
    </source>
</evidence>
<dbReference type="Gene3D" id="2.40.50.140">
    <property type="entry name" value="Nucleic acid-binding proteins"/>
    <property type="match status" value="1"/>
</dbReference>
<keyword evidence="1 10" id="KW-0963">Cytoplasm</keyword>
<feature type="binding site" evidence="10">
    <location>
        <position position="255"/>
    </location>
    <ligand>
        <name>Zn(2+)</name>
        <dbReference type="ChEBI" id="CHEBI:29105"/>
    </ligand>
</feature>
<keyword evidence="7 10" id="KW-0862">Zinc</keyword>
<dbReference type="GO" id="GO:0042274">
    <property type="term" value="P:ribosomal small subunit biogenesis"/>
    <property type="evidence" value="ECO:0007669"/>
    <property type="project" value="UniProtKB-UniRule"/>
</dbReference>
<dbReference type="Pfam" id="PF03193">
    <property type="entry name" value="RsgA_GTPase"/>
    <property type="match status" value="1"/>
</dbReference>
<proteinExistence type="inferred from homology"/>
<keyword evidence="5 10" id="KW-0547">Nucleotide-binding</keyword>
<dbReference type="PROSITE" id="PS51721">
    <property type="entry name" value="G_CP"/>
    <property type="match status" value="1"/>
</dbReference>
<organism evidence="13 14">
    <name type="scientific">Acetanaerobacterium elongatum</name>
    <dbReference type="NCBI Taxonomy" id="258515"/>
    <lineage>
        <taxon>Bacteria</taxon>
        <taxon>Bacillati</taxon>
        <taxon>Bacillota</taxon>
        <taxon>Clostridia</taxon>
        <taxon>Eubacteriales</taxon>
        <taxon>Oscillospiraceae</taxon>
        <taxon>Acetanaerobacterium</taxon>
    </lineage>
</organism>
<dbReference type="PANTHER" id="PTHR32120:SF11">
    <property type="entry name" value="SMALL RIBOSOMAL SUBUNIT BIOGENESIS GTPASE RSGA 1, MITOCHONDRIAL-RELATED"/>
    <property type="match status" value="1"/>
</dbReference>
<evidence type="ECO:0000256" key="2">
    <source>
        <dbReference type="ARBA" id="ARBA00022517"/>
    </source>
</evidence>
<gene>
    <name evidence="10" type="primary">rsgA</name>
    <name evidence="13" type="ORF">SAMN05192585_10449</name>
</gene>
<dbReference type="GO" id="GO:0005737">
    <property type="term" value="C:cytoplasm"/>
    <property type="evidence" value="ECO:0007669"/>
    <property type="project" value="UniProtKB-SubCell"/>
</dbReference>
<dbReference type="GO" id="GO:0019843">
    <property type="term" value="F:rRNA binding"/>
    <property type="evidence" value="ECO:0007669"/>
    <property type="project" value="UniProtKB-KW"/>
</dbReference>
<keyword evidence="8 10" id="KW-0694">RNA-binding</keyword>
<dbReference type="SUPFAM" id="SSF52540">
    <property type="entry name" value="P-loop containing nucleoside triphosphate hydrolases"/>
    <property type="match status" value="1"/>
</dbReference>
<dbReference type="InterPro" id="IPR027417">
    <property type="entry name" value="P-loop_NTPase"/>
</dbReference>
<feature type="binding site" evidence="10">
    <location>
        <position position="263"/>
    </location>
    <ligand>
        <name>Zn(2+)</name>
        <dbReference type="ChEBI" id="CHEBI:29105"/>
    </ligand>
</feature>
<dbReference type="InterPro" id="IPR010914">
    <property type="entry name" value="RsgA_GTPase_dom"/>
</dbReference>
<keyword evidence="6 10" id="KW-0378">Hydrolase</keyword>
<keyword evidence="2 10" id="KW-0690">Ribosome biogenesis</keyword>
<dbReference type="InterPro" id="IPR031944">
    <property type="entry name" value="RsgA_N"/>
</dbReference>